<comment type="cofactor">
    <cofactor evidence="1 7">
        <name>Fe(2+)</name>
        <dbReference type="ChEBI" id="CHEBI:29033"/>
    </cofactor>
</comment>
<dbReference type="InterPro" id="IPR036951">
    <property type="entry name" value="ArAA_hydroxylase_sf"/>
</dbReference>
<feature type="binding site" evidence="7">
    <location>
        <position position="158"/>
    </location>
    <ligand>
        <name>Fe cation</name>
        <dbReference type="ChEBI" id="CHEBI:24875"/>
    </ligand>
</feature>
<protein>
    <submittedName>
        <fullName evidence="10">Phenylalanine 4-monooxygenase</fullName>
    </submittedName>
</protein>
<dbReference type="EMBL" id="PDEP01000004">
    <property type="protein sequence ID" value="PEN07949.1"/>
    <property type="molecule type" value="Genomic_DNA"/>
</dbReference>
<reference evidence="10 11" key="1">
    <citation type="submission" date="2017-10" db="EMBL/GenBank/DDBJ databases">
        <title>Draft genome of Longimonas halophila.</title>
        <authorList>
            <person name="Goh K.M."/>
            <person name="Shamsir M.S."/>
            <person name="Lim S.W."/>
        </authorList>
    </citation>
    <scope>NUCLEOTIDE SEQUENCE [LARGE SCALE GENOMIC DNA]</scope>
    <source>
        <strain evidence="10 11">KCTC 42399</strain>
    </source>
</reference>
<keyword evidence="3 7" id="KW-0479">Metal-binding</keyword>
<evidence type="ECO:0000256" key="3">
    <source>
        <dbReference type="ARBA" id="ARBA00022723"/>
    </source>
</evidence>
<dbReference type="InterPro" id="IPR001273">
    <property type="entry name" value="ArAA_hydroxylase"/>
</dbReference>
<dbReference type="PANTHER" id="PTHR11473:SF24">
    <property type="entry name" value="PHENYLALANINE-4-HYDROXYLASE"/>
    <property type="match status" value="1"/>
</dbReference>
<feature type="domain" description="Biopterin-dependent aromatic amino acid hydroxylase family profile" evidence="9">
    <location>
        <begin position="1"/>
        <end position="282"/>
    </location>
</feature>
<comment type="caution">
    <text evidence="10">The sequence shown here is derived from an EMBL/GenBank/DDBJ whole genome shotgun (WGS) entry which is preliminary data.</text>
</comment>
<dbReference type="OrthoDB" id="9780502at2"/>
<organism evidence="10 11">
    <name type="scientific">Longimonas halophila</name>
    <dbReference type="NCBI Taxonomy" id="1469170"/>
    <lineage>
        <taxon>Bacteria</taxon>
        <taxon>Pseudomonadati</taxon>
        <taxon>Rhodothermota</taxon>
        <taxon>Rhodothermia</taxon>
        <taxon>Rhodothermales</taxon>
        <taxon>Salisaetaceae</taxon>
        <taxon>Longimonas</taxon>
    </lineage>
</organism>
<feature type="binding site" evidence="7">
    <location>
        <position position="203"/>
    </location>
    <ligand>
        <name>Fe cation</name>
        <dbReference type="ChEBI" id="CHEBI:24875"/>
    </ligand>
</feature>
<dbReference type="PROSITE" id="PS51410">
    <property type="entry name" value="BH4_AAA_HYDROXYL_2"/>
    <property type="match status" value="1"/>
</dbReference>
<dbReference type="PRINTS" id="PR00372">
    <property type="entry name" value="FYWHYDRXLASE"/>
</dbReference>
<evidence type="ECO:0000313" key="10">
    <source>
        <dbReference type="EMBL" id="PEN07949.1"/>
    </source>
</evidence>
<evidence type="ECO:0000256" key="2">
    <source>
        <dbReference type="ARBA" id="ARBA00009712"/>
    </source>
</evidence>
<evidence type="ECO:0000256" key="8">
    <source>
        <dbReference type="SAM" id="MobiDB-lite"/>
    </source>
</evidence>
<dbReference type="Proteomes" id="UP000221024">
    <property type="component" value="Unassembled WGS sequence"/>
</dbReference>
<dbReference type="NCBIfam" id="NF008877">
    <property type="entry name" value="PRK11913.1-2"/>
    <property type="match status" value="1"/>
</dbReference>
<dbReference type="InterPro" id="IPR036329">
    <property type="entry name" value="Aro-AA_hydroxylase_C_sf"/>
</dbReference>
<evidence type="ECO:0000256" key="6">
    <source>
        <dbReference type="ARBA" id="ARBA00023033"/>
    </source>
</evidence>
<dbReference type="InterPro" id="IPR019774">
    <property type="entry name" value="Aromatic-AA_hydroxylase_C"/>
</dbReference>
<gene>
    <name evidence="10" type="ORF">CRI93_05755</name>
</gene>
<accession>A0A2H3NN37</accession>
<evidence type="ECO:0000256" key="7">
    <source>
        <dbReference type="PIRSR" id="PIRSR601273-2"/>
    </source>
</evidence>
<evidence type="ECO:0000259" key="9">
    <source>
        <dbReference type="PROSITE" id="PS51410"/>
    </source>
</evidence>
<comment type="similarity">
    <text evidence="2">Belongs to the biopterin-dependent aromatic amino acid hydroxylase family.</text>
</comment>
<dbReference type="Pfam" id="PF00351">
    <property type="entry name" value="Biopterin_H"/>
    <property type="match status" value="1"/>
</dbReference>
<dbReference type="GO" id="GO:0005506">
    <property type="term" value="F:iron ion binding"/>
    <property type="evidence" value="ECO:0007669"/>
    <property type="project" value="InterPro"/>
</dbReference>
<keyword evidence="6 10" id="KW-0503">Monooxygenase</keyword>
<keyword evidence="4" id="KW-0560">Oxidoreductase</keyword>
<dbReference type="PANTHER" id="PTHR11473">
    <property type="entry name" value="AROMATIC AMINO ACID HYDROXYLASE"/>
    <property type="match status" value="1"/>
</dbReference>
<evidence type="ECO:0000313" key="11">
    <source>
        <dbReference type="Proteomes" id="UP000221024"/>
    </source>
</evidence>
<feature type="region of interest" description="Disordered" evidence="8">
    <location>
        <begin position="1"/>
        <end position="49"/>
    </location>
</feature>
<dbReference type="GO" id="GO:0009072">
    <property type="term" value="P:aromatic amino acid metabolic process"/>
    <property type="evidence" value="ECO:0007669"/>
    <property type="project" value="InterPro"/>
</dbReference>
<dbReference type="SUPFAM" id="SSF56534">
    <property type="entry name" value="Aromatic aminoacid monoxygenases, catalytic and oligomerization domains"/>
    <property type="match status" value="1"/>
</dbReference>
<feature type="compositionally biased region" description="Basic and acidic residues" evidence="8">
    <location>
        <begin position="16"/>
        <end position="26"/>
    </location>
</feature>
<sequence>MDSNTASAEPVSDTAPDERSAYEKAPSDGQDVDPRCIPQNLEEPPPVGDDIDYPDYDDDRHEIWGTLVERQLEQLPSRACNAYMRGLDVLDITPNRIPKLSALSRKLEEQTGWQVARIPGLLHEKDFFTLLANRKFPSTDYVRNWDELDYTPAPDCFHDMFGHMPMLTQPDFADFYQLFGKAALNAEGADRPRLERFHWFTVEFGLLNEDDATRIFGAGIVSSNEEVTHALSDEVTTHPFDPAHITEKDYEVYNLQDELFVMDSFEQLVDGFRDWTKSRGLL</sequence>
<proteinExistence type="inferred from homology"/>
<keyword evidence="11" id="KW-1185">Reference proteome</keyword>
<evidence type="ECO:0000256" key="4">
    <source>
        <dbReference type="ARBA" id="ARBA00023002"/>
    </source>
</evidence>
<dbReference type="Gene3D" id="1.10.800.10">
    <property type="entry name" value="Aromatic amino acid hydroxylase"/>
    <property type="match status" value="1"/>
</dbReference>
<feature type="binding site" evidence="7">
    <location>
        <position position="163"/>
    </location>
    <ligand>
        <name>Fe cation</name>
        <dbReference type="ChEBI" id="CHEBI:24875"/>
    </ligand>
</feature>
<dbReference type="RefSeq" id="WP_098061672.1">
    <property type="nucleotide sequence ID" value="NZ_PDEP01000004.1"/>
</dbReference>
<dbReference type="AlphaFoldDB" id="A0A2H3NN37"/>
<evidence type="ECO:0000256" key="1">
    <source>
        <dbReference type="ARBA" id="ARBA00001954"/>
    </source>
</evidence>
<name>A0A2H3NN37_9BACT</name>
<keyword evidence="5 7" id="KW-0408">Iron</keyword>
<dbReference type="GO" id="GO:0016714">
    <property type="term" value="F:oxidoreductase activity, acting on paired donors, with incorporation or reduction of molecular oxygen, reduced pteridine as one donor, and incorporation of one atom of oxygen"/>
    <property type="evidence" value="ECO:0007669"/>
    <property type="project" value="InterPro"/>
</dbReference>
<evidence type="ECO:0000256" key="5">
    <source>
        <dbReference type="ARBA" id="ARBA00023004"/>
    </source>
</evidence>